<dbReference type="EMBL" id="CACTIH010000148">
    <property type="protein sequence ID" value="CAA2955383.1"/>
    <property type="molecule type" value="Genomic_DNA"/>
</dbReference>
<feature type="region of interest" description="Disordered" evidence="1">
    <location>
        <begin position="104"/>
        <end position="187"/>
    </location>
</feature>
<feature type="compositionally biased region" description="Pro residues" evidence="1">
    <location>
        <begin position="116"/>
        <end position="175"/>
    </location>
</feature>
<dbReference type="PRINTS" id="PR01217">
    <property type="entry name" value="PRICHEXTENSN"/>
</dbReference>
<keyword evidence="3" id="KW-1185">Reference proteome</keyword>
<evidence type="ECO:0000256" key="1">
    <source>
        <dbReference type="SAM" id="MobiDB-lite"/>
    </source>
</evidence>
<comment type="caution">
    <text evidence="2">The sequence shown here is derived from an EMBL/GenBank/DDBJ whole genome shotgun (WGS) entry which is preliminary data.</text>
</comment>
<dbReference type="Gramene" id="OE9A094902T1">
    <property type="protein sequence ID" value="OE9A094902C1"/>
    <property type="gene ID" value="OE9A094902"/>
</dbReference>
<reference evidence="2 3" key="1">
    <citation type="submission" date="2019-12" db="EMBL/GenBank/DDBJ databases">
        <authorList>
            <person name="Alioto T."/>
            <person name="Alioto T."/>
            <person name="Gomez Garrido J."/>
        </authorList>
    </citation>
    <scope>NUCLEOTIDE SEQUENCE [LARGE SCALE GENOMIC DNA]</scope>
</reference>
<dbReference type="AlphaFoldDB" id="A0A8S0PNG5"/>
<protein>
    <submittedName>
        <fullName evidence="2">Uncharacterized protein</fullName>
    </submittedName>
</protein>
<gene>
    <name evidence="2" type="ORF">OLEA9_A094902</name>
</gene>
<accession>A0A8S0PNG5</accession>
<dbReference type="Proteomes" id="UP000594638">
    <property type="component" value="Unassembled WGS sequence"/>
</dbReference>
<sequence>MNINFEFATAGRSLVLGSLLYTCPHIATFLYNMQFISAAAKTLTVSPNMSPPFAISSTRKSIPLYASSSRALLLSQIFNKNLKQPCNDGSVKSPLEMTESPVLPISDLVPPERPSDPPPLSPGPNPGPEFPIPPHPSAPVPEAPRPPSPSPPGYPEIFPPHAPDITPPEPGPPPPRKPKIMPSPIIV</sequence>
<proteinExistence type="predicted"/>
<organism evidence="2 3">
    <name type="scientific">Olea europaea subsp. europaea</name>
    <dbReference type="NCBI Taxonomy" id="158383"/>
    <lineage>
        <taxon>Eukaryota</taxon>
        <taxon>Viridiplantae</taxon>
        <taxon>Streptophyta</taxon>
        <taxon>Embryophyta</taxon>
        <taxon>Tracheophyta</taxon>
        <taxon>Spermatophyta</taxon>
        <taxon>Magnoliopsida</taxon>
        <taxon>eudicotyledons</taxon>
        <taxon>Gunneridae</taxon>
        <taxon>Pentapetalae</taxon>
        <taxon>asterids</taxon>
        <taxon>lamiids</taxon>
        <taxon>Lamiales</taxon>
        <taxon>Oleaceae</taxon>
        <taxon>Oleeae</taxon>
        <taxon>Olea</taxon>
    </lineage>
</organism>
<evidence type="ECO:0000313" key="3">
    <source>
        <dbReference type="Proteomes" id="UP000594638"/>
    </source>
</evidence>
<evidence type="ECO:0000313" key="2">
    <source>
        <dbReference type="EMBL" id="CAA2955383.1"/>
    </source>
</evidence>
<name>A0A8S0PNG5_OLEEU</name>